<dbReference type="Proteomes" id="UP000018680">
    <property type="component" value="Chromosome"/>
</dbReference>
<protein>
    <submittedName>
        <fullName evidence="2">Uncharacterized protein</fullName>
    </submittedName>
</protein>
<keyword evidence="1" id="KW-0812">Transmembrane</keyword>
<evidence type="ECO:0000256" key="1">
    <source>
        <dbReference type="SAM" id="Phobius"/>
    </source>
</evidence>
<dbReference type="HOGENOM" id="CLU_1593384_0_0_12"/>
<proteinExistence type="predicted"/>
<accession>V5WHB1</accession>
<evidence type="ECO:0000313" key="3">
    <source>
        <dbReference type="Proteomes" id="UP000018680"/>
    </source>
</evidence>
<organism evidence="2 3">
    <name type="scientific">Salinispira pacifica</name>
    <dbReference type="NCBI Taxonomy" id="1307761"/>
    <lineage>
        <taxon>Bacteria</taxon>
        <taxon>Pseudomonadati</taxon>
        <taxon>Spirochaetota</taxon>
        <taxon>Spirochaetia</taxon>
        <taxon>Spirochaetales</taxon>
        <taxon>Spirochaetaceae</taxon>
        <taxon>Salinispira</taxon>
    </lineage>
</organism>
<dbReference type="EMBL" id="CP006939">
    <property type="protein sequence ID" value="AHC15000.1"/>
    <property type="molecule type" value="Genomic_DNA"/>
</dbReference>
<name>V5WHB1_9SPIO</name>
<evidence type="ECO:0000313" key="2">
    <source>
        <dbReference type="EMBL" id="AHC15000.1"/>
    </source>
</evidence>
<dbReference type="KEGG" id="slr:L21SP2_1615"/>
<keyword evidence="1" id="KW-0472">Membrane</keyword>
<gene>
    <name evidence="2" type="ORF">L21SP2_1615</name>
</gene>
<dbReference type="RefSeq" id="WP_024267920.1">
    <property type="nucleotide sequence ID" value="NC_023035.1"/>
</dbReference>
<feature type="transmembrane region" description="Helical" evidence="1">
    <location>
        <begin position="42"/>
        <end position="61"/>
    </location>
</feature>
<feature type="transmembrane region" description="Helical" evidence="1">
    <location>
        <begin position="135"/>
        <end position="155"/>
    </location>
</feature>
<dbReference type="AlphaFoldDB" id="V5WHB1"/>
<dbReference type="STRING" id="1307761.L21SP2_1615"/>
<sequence>MQHSLHRNLQQRRNYVRFLGYLSLGLLFPGIILSLIPHPFIASFGISLMVMGGLTGIRAMFSGLFRILFSRQTGGLGAESVTGTEDPKSELGRKTLTRHRRRRFAEAALGFIGLIIALSVIIMTQQLESTTGMGFATGAAVALIPLQMLPLYAAITTDQLLKSGGNE</sequence>
<keyword evidence="3" id="KW-1185">Reference proteome</keyword>
<feature type="transmembrane region" description="Helical" evidence="1">
    <location>
        <begin position="15"/>
        <end position="36"/>
    </location>
</feature>
<feature type="transmembrane region" description="Helical" evidence="1">
    <location>
        <begin position="104"/>
        <end position="123"/>
    </location>
</feature>
<reference evidence="2 3" key="1">
    <citation type="journal article" date="2015" name="Stand. Genomic Sci.">
        <title>Complete genome sequence and description of Salinispira pacifica gen. nov., sp. nov., a novel spirochaete isolated form a hypersaline microbial mat.</title>
        <authorList>
            <person name="Ben Hania W."/>
            <person name="Joseph M."/>
            <person name="Schumann P."/>
            <person name="Bunk B."/>
            <person name="Fiebig A."/>
            <person name="Sproer C."/>
            <person name="Klenk H.P."/>
            <person name="Fardeau M.L."/>
            <person name="Spring S."/>
        </authorList>
    </citation>
    <scope>NUCLEOTIDE SEQUENCE [LARGE SCALE GENOMIC DNA]</scope>
    <source>
        <strain evidence="2 3">L21-RPul-D2</strain>
    </source>
</reference>
<keyword evidence="1" id="KW-1133">Transmembrane helix</keyword>